<keyword evidence="7" id="KW-1185">Reference proteome</keyword>
<dbReference type="EMBL" id="JAPFQA010000028">
    <property type="protein sequence ID" value="MCZ8548495.1"/>
    <property type="molecule type" value="Genomic_DNA"/>
</dbReference>
<dbReference type="GO" id="GO:0016787">
    <property type="term" value="F:hydrolase activity"/>
    <property type="evidence" value="ECO:0007669"/>
    <property type="project" value="UniProtKB-KW"/>
</dbReference>
<dbReference type="RefSeq" id="WP_269908738.1">
    <property type="nucleotide sequence ID" value="NZ_JAPFQA010000028.1"/>
</dbReference>
<evidence type="ECO:0000256" key="1">
    <source>
        <dbReference type="ARBA" id="ARBA00007754"/>
    </source>
</evidence>
<keyword evidence="2 4" id="KW-0378">Hydrolase</keyword>
<name>A0ABT4R3U5_9HYPH</name>
<comment type="caution">
    <text evidence="6">The sequence shown here is derived from an EMBL/GenBank/DDBJ whole genome shotgun (WGS) entry which is preliminary data.</text>
</comment>
<gene>
    <name evidence="6" type="ORF">OOJ09_30395</name>
</gene>
<dbReference type="Proteomes" id="UP001152178">
    <property type="component" value="Unassembled WGS sequence"/>
</dbReference>
<protein>
    <submittedName>
        <fullName evidence="6">Glycosyl hydrolase</fullName>
    </submittedName>
</protein>
<comment type="similarity">
    <text evidence="1 4">Belongs to the glycosyl hydrolase 26 family.</text>
</comment>
<sequence>MPGAAAAGLRSDMAETKAASIEPHLFDDGQSALQTVTFGAYDPHDLLRNSDQSSIEHVFLYWQAVDEPMLAAKMHLARMKGRTLMVTVEPYTKAANWRDGGDLLFTDIRNGEFDRQIAAVCGAVASFPGVTWVRWGHEMERPSGRYPWARGDAPGYIAAYRYFVEACRKIAPRTRYVWSPKGERELTDYYPGDAYVDLVGVSVWGLEKQDRQQYGRPRGFAETFGEKYRRVEKFGKPVIIAELGVAGRKRYRQAWMSAISALSTGSGPFPLLTCAVYFNDREPSHWPNGYGSPDWRMTASDLAP</sequence>
<evidence type="ECO:0000256" key="4">
    <source>
        <dbReference type="PROSITE-ProRule" id="PRU01100"/>
    </source>
</evidence>
<evidence type="ECO:0000259" key="5">
    <source>
        <dbReference type="PROSITE" id="PS51764"/>
    </source>
</evidence>
<dbReference type="SUPFAM" id="SSF51445">
    <property type="entry name" value="(Trans)glycosidases"/>
    <property type="match status" value="1"/>
</dbReference>
<dbReference type="Gene3D" id="3.20.20.80">
    <property type="entry name" value="Glycosidases"/>
    <property type="match status" value="1"/>
</dbReference>
<accession>A0ABT4R3U5</accession>
<dbReference type="PANTHER" id="PTHR40079">
    <property type="entry name" value="MANNAN ENDO-1,4-BETA-MANNOSIDASE E-RELATED"/>
    <property type="match status" value="1"/>
</dbReference>
<dbReference type="Pfam" id="PF02156">
    <property type="entry name" value="Glyco_hydro_26"/>
    <property type="match status" value="1"/>
</dbReference>
<evidence type="ECO:0000313" key="7">
    <source>
        <dbReference type="Proteomes" id="UP001152178"/>
    </source>
</evidence>
<feature type="active site" description="Nucleophile" evidence="4">
    <location>
        <position position="242"/>
    </location>
</feature>
<feature type="active site" description="Proton donor" evidence="4">
    <location>
        <position position="138"/>
    </location>
</feature>
<dbReference type="PANTHER" id="PTHR40079:SF4">
    <property type="entry name" value="GH26 DOMAIN-CONTAINING PROTEIN-RELATED"/>
    <property type="match status" value="1"/>
</dbReference>
<organism evidence="6 7">
    <name type="scientific">Mesorhizobium qingshengii</name>
    <dbReference type="NCBI Taxonomy" id="1165689"/>
    <lineage>
        <taxon>Bacteria</taxon>
        <taxon>Pseudomonadati</taxon>
        <taxon>Pseudomonadota</taxon>
        <taxon>Alphaproteobacteria</taxon>
        <taxon>Hyphomicrobiales</taxon>
        <taxon>Phyllobacteriaceae</taxon>
        <taxon>Mesorhizobium</taxon>
    </lineage>
</organism>
<evidence type="ECO:0000256" key="3">
    <source>
        <dbReference type="ARBA" id="ARBA00023295"/>
    </source>
</evidence>
<evidence type="ECO:0000256" key="2">
    <source>
        <dbReference type="ARBA" id="ARBA00022801"/>
    </source>
</evidence>
<dbReference type="InterPro" id="IPR017853">
    <property type="entry name" value="GH"/>
</dbReference>
<reference evidence="6" key="1">
    <citation type="submission" date="2022-11" db="EMBL/GenBank/DDBJ databases">
        <authorList>
            <person name="Coimbra C."/>
        </authorList>
    </citation>
    <scope>NUCLEOTIDE SEQUENCE</scope>
    <source>
        <strain evidence="6">Jales19</strain>
    </source>
</reference>
<dbReference type="PROSITE" id="PS51764">
    <property type="entry name" value="GH26"/>
    <property type="match status" value="1"/>
</dbReference>
<feature type="domain" description="GH26" evidence="5">
    <location>
        <begin position="4"/>
        <end position="304"/>
    </location>
</feature>
<dbReference type="InterPro" id="IPR022790">
    <property type="entry name" value="GH26_dom"/>
</dbReference>
<evidence type="ECO:0000313" key="6">
    <source>
        <dbReference type="EMBL" id="MCZ8548495.1"/>
    </source>
</evidence>
<proteinExistence type="inferred from homology"/>
<keyword evidence="3 4" id="KW-0326">Glycosidase</keyword>
<dbReference type="InterPro" id="IPR000805">
    <property type="entry name" value="Glyco_hydro_26"/>
</dbReference>